<evidence type="ECO:0000256" key="3">
    <source>
        <dbReference type="ARBA" id="ARBA00022475"/>
    </source>
</evidence>
<feature type="transmembrane region" description="Helical" evidence="7">
    <location>
        <begin position="57"/>
        <end position="80"/>
    </location>
</feature>
<proteinExistence type="predicted"/>
<feature type="transmembrane region" description="Helical" evidence="7">
    <location>
        <begin position="92"/>
        <end position="112"/>
    </location>
</feature>
<gene>
    <name evidence="8" type="ORF">GCM10009751_05570</name>
</gene>
<keyword evidence="5 7" id="KW-1133">Transmembrane helix</keyword>
<evidence type="ECO:0000256" key="4">
    <source>
        <dbReference type="ARBA" id="ARBA00022692"/>
    </source>
</evidence>
<dbReference type="InterPro" id="IPR048279">
    <property type="entry name" value="MdtK-like"/>
</dbReference>
<feature type="transmembrane region" description="Helical" evidence="7">
    <location>
        <begin position="132"/>
        <end position="152"/>
    </location>
</feature>
<reference evidence="9" key="1">
    <citation type="journal article" date="2019" name="Int. J. Syst. Evol. Microbiol.">
        <title>The Global Catalogue of Microorganisms (GCM) 10K type strain sequencing project: providing services to taxonomists for standard genome sequencing and annotation.</title>
        <authorList>
            <consortium name="The Broad Institute Genomics Platform"/>
            <consortium name="The Broad Institute Genome Sequencing Center for Infectious Disease"/>
            <person name="Wu L."/>
            <person name="Ma J."/>
        </authorList>
    </citation>
    <scope>NUCLEOTIDE SEQUENCE [LARGE SCALE GENOMIC DNA]</scope>
    <source>
        <strain evidence="9">JCM 14326</strain>
    </source>
</reference>
<keyword evidence="2" id="KW-0813">Transport</keyword>
<name>A0ABP4ZDP1_9MICO</name>
<comment type="caution">
    <text evidence="8">The sequence shown here is derived from an EMBL/GenBank/DDBJ whole genome shotgun (WGS) entry which is preliminary data.</text>
</comment>
<dbReference type="InterPro" id="IPR052031">
    <property type="entry name" value="Membrane_Transporter-Flippase"/>
</dbReference>
<feature type="transmembrane region" description="Helical" evidence="7">
    <location>
        <begin position="354"/>
        <end position="374"/>
    </location>
</feature>
<dbReference type="RefSeq" id="WP_344099280.1">
    <property type="nucleotide sequence ID" value="NZ_BAAANL010000001.1"/>
</dbReference>
<keyword evidence="9" id="KW-1185">Reference proteome</keyword>
<evidence type="ECO:0000256" key="2">
    <source>
        <dbReference type="ARBA" id="ARBA00022448"/>
    </source>
</evidence>
<feature type="transmembrane region" description="Helical" evidence="7">
    <location>
        <begin position="318"/>
        <end position="342"/>
    </location>
</feature>
<evidence type="ECO:0000313" key="8">
    <source>
        <dbReference type="EMBL" id="GAA1851928.1"/>
    </source>
</evidence>
<evidence type="ECO:0000256" key="1">
    <source>
        <dbReference type="ARBA" id="ARBA00004651"/>
    </source>
</evidence>
<feature type="transmembrane region" description="Helical" evidence="7">
    <location>
        <begin position="194"/>
        <end position="216"/>
    </location>
</feature>
<feature type="transmembrane region" description="Helical" evidence="7">
    <location>
        <begin position="237"/>
        <end position="261"/>
    </location>
</feature>
<dbReference type="PANTHER" id="PTHR43549:SF3">
    <property type="entry name" value="MULTIDRUG RESISTANCE PROTEIN YPNP-RELATED"/>
    <property type="match status" value="1"/>
</dbReference>
<keyword evidence="4 7" id="KW-0812">Transmembrane</keyword>
<dbReference type="InterPro" id="IPR002528">
    <property type="entry name" value="MATE_fam"/>
</dbReference>
<dbReference type="Proteomes" id="UP001501094">
    <property type="component" value="Unassembled WGS sequence"/>
</dbReference>
<feature type="transmembrane region" description="Helical" evidence="7">
    <location>
        <begin position="281"/>
        <end position="298"/>
    </location>
</feature>
<dbReference type="EMBL" id="BAAANL010000001">
    <property type="protein sequence ID" value="GAA1851928.1"/>
    <property type="molecule type" value="Genomic_DNA"/>
</dbReference>
<protein>
    <submittedName>
        <fullName evidence="8">MATE family efflux transporter</fullName>
    </submittedName>
</protein>
<dbReference type="NCBIfam" id="TIGR00797">
    <property type="entry name" value="matE"/>
    <property type="match status" value="1"/>
</dbReference>
<evidence type="ECO:0000256" key="6">
    <source>
        <dbReference type="ARBA" id="ARBA00023136"/>
    </source>
</evidence>
<dbReference type="PIRSF" id="PIRSF006603">
    <property type="entry name" value="DinF"/>
    <property type="match status" value="1"/>
</dbReference>
<sequence length="457" mass="47146">MTRNLTAGPPARLIVRFALPLLAGNLFQQLYQFTDAIVVGRLVGVDALAAVGATGSIVFVLIGMSWGSAAGLAIPVARAFGAGDDAALRRALAAGSAVSAALALLITVVGVATARPFLDLLGTPPELVDDAAAFLVVTFLGAPVAVAFNYLTSVVRAVGDSRTPLVVLVAACVLNVGLVLGFVGVLGLGVGGAAFATVLAQFLAVLLCLVVIRGRIPQLRLRREDWRLRREDFGEPLRLGTSMGLQMSVIGIGTVILQYGVNGLGADAVAAFTAAVRVEQLGIAPLNSFGAALATYVAQNRGALDWLRVRQGVLRTTWINCGVAVALGLVVIALGVPIVRLFVGDGVPGVVAMAHQYLVINACLYVFLALLFVYRNTMQGLGNASSSTVSGIAELVLRSVAGLVLIQQFGFLGVCLAAPLAWIGGLLPVAAAWFSARRDLVGVVGRGAAAPRPTTPR</sequence>
<organism evidence="8 9">
    <name type="scientific">Myceligenerans crystallogenes</name>
    <dbReference type="NCBI Taxonomy" id="316335"/>
    <lineage>
        <taxon>Bacteria</taxon>
        <taxon>Bacillati</taxon>
        <taxon>Actinomycetota</taxon>
        <taxon>Actinomycetes</taxon>
        <taxon>Micrococcales</taxon>
        <taxon>Promicromonosporaceae</taxon>
        <taxon>Myceligenerans</taxon>
    </lineage>
</organism>
<comment type="subcellular location">
    <subcellularLocation>
        <location evidence="1">Cell membrane</location>
        <topology evidence="1">Multi-pass membrane protein</topology>
    </subcellularLocation>
</comment>
<feature type="transmembrane region" description="Helical" evidence="7">
    <location>
        <begin position="420"/>
        <end position="436"/>
    </location>
</feature>
<dbReference type="PANTHER" id="PTHR43549">
    <property type="entry name" value="MULTIDRUG RESISTANCE PROTEIN YPNP-RELATED"/>
    <property type="match status" value="1"/>
</dbReference>
<keyword evidence="3" id="KW-1003">Cell membrane</keyword>
<keyword evidence="6 7" id="KW-0472">Membrane</keyword>
<evidence type="ECO:0000313" key="9">
    <source>
        <dbReference type="Proteomes" id="UP001501094"/>
    </source>
</evidence>
<feature type="transmembrane region" description="Helical" evidence="7">
    <location>
        <begin position="164"/>
        <end position="188"/>
    </location>
</feature>
<dbReference type="Pfam" id="PF01554">
    <property type="entry name" value="MatE"/>
    <property type="match status" value="2"/>
</dbReference>
<evidence type="ECO:0000256" key="7">
    <source>
        <dbReference type="SAM" id="Phobius"/>
    </source>
</evidence>
<evidence type="ECO:0000256" key="5">
    <source>
        <dbReference type="ARBA" id="ARBA00022989"/>
    </source>
</evidence>
<accession>A0ABP4ZDP1</accession>